<evidence type="ECO:0000256" key="4">
    <source>
        <dbReference type="ARBA" id="ARBA00023015"/>
    </source>
</evidence>
<evidence type="ECO:0000313" key="7">
    <source>
        <dbReference type="EMBL" id="KOO31399.1"/>
    </source>
</evidence>
<organism evidence="7 8">
    <name type="scientific">Chrysochromulina tobinii</name>
    <dbReference type="NCBI Taxonomy" id="1460289"/>
    <lineage>
        <taxon>Eukaryota</taxon>
        <taxon>Haptista</taxon>
        <taxon>Haptophyta</taxon>
        <taxon>Prymnesiophyceae</taxon>
        <taxon>Prymnesiales</taxon>
        <taxon>Chrysochromulinaceae</taxon>
        <taxon>Chrysochromulina</taxon>
    </lineage>
</organism>
<dbReference type="GO" id="GO:0034244">
    <property type="term" value="P:negative regulation of transcription elongation by RNA polymerase II"/>
    <property type="evidence" value="ECO:0007669"/>
    <property type="project" value="TreeGrafter"/>
</dbReference>
<protein>
    <submittedName>
        <fullName evidence="7">Uncharacterized protein</fullName>
    </submittedName>
</protein>
<sequence length="509" mass="53382">MVAKQVSELSHQHFDAQKLDALEEEPEWLQPMCAERRWRTLLYDLFAANPDCKLLKATVGELSKGEHASEVAAHPGLLALIGGASSLQAFLGSLGTQLHGRRHGHTMQEGLDGVACAGEAQFFCAQLLLRTAPLATLGSRTQLEKAAARMADAAAATHGAAGARRLQLLAAGVPRESALLSSLVSVLIAGVITPADAQTLCSHSEMAISQSEMAISQSEMASSQSSPTGVGAAVRFRVAPAGAVSGATSGAVSEVPLDGAVSGTIIALHTDDPSAVYYTVRVDGTGAERQTTADRLELQAQAVCEKNEVSDIGASVALLHRCIDEPAAACGILHWALVVLTTARFSGARYNASFAPDVIKLVLAIGARHGALRDAACTLLHACLVHEPETDSENNALSVVAVRRLLLDGLLLLLARGYALPVLATLHAWIAGSDLSLTRHLLQQLVALVAPPYSRPFAVLVLAIVRHPRTLEAHRGLGARQPLVSFAQQARAVAGLEETADEVLALLQA</sequence>
<accession>A0A0M0JXU4</accession>
<comment type="similarity">
    <text evidence="2">Belongs to the NELF-D family.</text>
</comment>
<evidence type="ECO:0000256" key="5">
    <source>
        <dbReference type="ARBA" id="ARBA00023163"/>
    </source>
</evidence>
<evidence type="ECO:0000256" key="6">
    <source>
        <dbReference type="ARBA" id="ARBA00023242"/>
    </source>
</evidence>
<evidence type="ECO:0000313" key="8">
    <source>
        <dbReference type="Proteomes" id="UP000037460"/>
    </source>
</evidence>
<dbReference type="InterPro" id="IPR006942">
    <property type="entry name" value="TH1"/>
</dbReference>
<keyword evidence="3" id="KW-0678">Repressor</keyword>
<keyword evidence="5" id="KW-0804">Transcription</keyword>
<name>A0A0M0JXU4_9EUKA</name>
<evidence type="ECO:0000256" key="2">
    <source>
        <dbReference type="ARBA" id="ARBA00005726"/>
    </source>
</evidence>
<comment type="subcellular location">
    <subcellularLocation>
        <location evidence="1">Nucleus</location>
    </subcellularLocation>
</comment>
<gene>
    <name evidence="7" type="ORF">Ctob_010015</name>
</gene>
<keyword evidence="8" id="KW-1185">Reference proteome</keyword>
<dbReference type="EMBL" id="JWZX01002023">
    <property type="protein sequence ID" value="KOO31399.1"/>
    <property type="molecule type" value="Genomic_DNA"/>
</dbReference>
<dbReference type="OrthoDB" id="511287at2759"/>
<reference evidence="8" key="1">
    <citation type="journal article" date="2015" name="PLoS Genet.">
        <title>Genome Sequence and Transcriptome Analyses of Chrysochromulina tobin: Metabolic Tools for Enhanced Algal Fitness in the Prominent Order Prymnesiales (Haptophyceae).</title>
        <authorList>
            <person name="Hovde B.T."/>
            <person name="Deodato C.R."/>
            <person name="Hunsperger H.M."/>
            <person name="Ryken S.A."/>
            <person name="Yost W."/>
            <person name="Jha R.K."/>
            <person name="Patterson J."/>
            <person name="Monnat R.J. Jr."/>
            <person name="Barlow S.B."/>
            <person name="Starkenburg S.R."/>
            <person name="Cattolico R.A."/>
        </authorList>
    </citation>
    <scope>NUCLEOTIDE SEQUENCE</scope>
    <source>
        <strain evidence="8">CCMP291</strain>
    </source>
</reference>
<evidence type="ECO:0000256" key="3">
    <source>
        <dbReference type="ARBA" id="ARBA00022491"/>
    </source>
</evidence>
<dbReference type="AlphaFoldDB" id="A0A0M0JXU4"/>
<dbReference type="PANTHER" id="PTHR12144:SF0">
    <property type="entry name" value="NEGATIVE ELONGATION FACTOR C_D"/>
    <property type="match status" value="1"/>
</dbReference>
<dbReference type="PANTHER" id="PTHR12144">
    <property type="entry name" value="NEGATIVE ELONGATION FACTOR D"/>
    <property type="match status" value="1"/>
</dbReference>
<proteinExistence type="inferred from homology"/>
<dbReference type="Proteomes" id="UP000037460">
    <property type="component" value="Unassembled WGS sequence"/>
</dbReference>
<dbReference type="Pfam" id="PF04858">
    <property type="entry name" value="TH1"/>
    <property type="match status" value="2"/>
</dbReference>
<evidence type="ECO:0000256" key="1">
    <source>
        <dbReference type="ARBA" id="ARBA00004123"/>
    </source>
</evidence>
<dbReference type="GO" id="GO:0032021">
    <property type="term" value="C:NELF complex"/>
    <property type="evidence" value="ECO:0007669"/>
    <property type="project" value="TreeGrafter"/>
</dbReference>
<keyword evidence="4" id="KW-0805">Transcription regulation</keyword>
<comment type="caution">
    <text evidence="7">The sequence shown here is derived from an EMBL/GenBank/DDBJ whole genome shotgun (WGS) entry which is preliminary data.</text>
</comment>
<dbReference type="GO" id="GO:0003723">
    <property type="term" value="F:RNA binding"/>
    <property type="evidence" value="ECO:0007669"/>
    <property type="project" value="TreeGrafter"/>
</dbReference>
<keyword evidence="6" id="KW-0539">Nucleus</keyword>